<comment type="cofactor">
    <cofactor evidence="1">
        <name>heme</name>
        <dbReference type="ChEBI" id="CHEBI:30413"/>
    </cofactor>
</comment>
<dbReference type="PANTHER" id="PTHR24305:SF157">
    <property type="entry name" value="N-ACETYLTRYPTOPHAN 6-HYDROXYLASE IVOC-RELATED"/>
    <property type="match status" value="1"/>
</dbReference>
<evidence type="ECO:0000313" key="10">
    <source>
        <dbReference type="EMBL" id="KAL2793511.1"/>
    </source>
</evidence>
<evidence type="ECO:0000256" key="6">
    <source>
        <dbReference type="ARBA" id="ARBA00023004"/>
    </source>
</evidence>
<keyword evidence="4" id="KW-0479">Metal-binding</keyword>
<feature type="compositionally biased region" description="Basic and acidic residues" evidence="8">
    <location>
        <begin position="244"/>
        <end position="258"/>
    </location>
</feature>
<keyword evidence="9" id="KW-0812">Transmembrane</keyword>
<dbReference type="InterPro" id="IPR001128">
    <property type="entry name" value="Cyt_P450"/>
</dbReference>
<keyword evidence="5" id="KW-0560">Oxidoreductase</keyword>
<dbReference type="InterPro" id="IPR050121">
    <property type="entry name" value="Cytochrome_P450_monoxygenase"/>
</dbReference>
<feature type="transmembrane region" description="Helical" evidence="9">
    <location>
        <begin position="203"/>
        <end position="222"/>
    </location>
</feature>
<evidence type="ECO:0000256" key="1">
    <source>
        <dbReference type="ARBA" id="ARBA00001971"/>
    </source>
</evidence>
<accession>A0ABR4G3B6</accession>
<dbReference type="InterPro" id="IPR002401">
    <property type="entry name" value="Cyt_P450_E_grp-I"/>
</dbReference>
<keyword evidence="7" id="KW-0503">Monooxygenase</keyword>
<keyword evidence="11" id="KW-1185">Reference proteome</keyword>
<dbReference type="PRINTS" id="PR00463">
    <property type="entry name" value="EP450I"/>
</dbReference>
<evidence type="ECO:0000256" key="9">
    <source>
        <dbReference type="SAM" id="Phobius"/>
    </source>
</evidence>
<dbReference type="CDD" id="cd11062">
    <property type="entry name" value="CYP58-like"/>
    <property type="match status" value="1"/>
</dbReference>
<dbReference type="InterPro" id="IPR036396">
    <property type="entry name" value="Cyt_P450_sf"/>
</dbReference>
<evidence type="ECO:0000256" key="7">
    <source>
        <dbReference type="ARBA" id="ARBA00023033"/>
    </source>
</evidence>
<evidence type="ECO:0000256" key="3">
    <source>
        <dbReference type="ARBA" id="ARBA00022617"/>
    </source>
</evidence>
<dbReference type="PANTHER" id="PTHR24305">
    <property type="entry name" value="CYTOCHROME P450"/>
    <property type="match status" value="1"/>
</dbReference>
<gene>
    <name evidence="10" type="ORF">BJX66DRAFT_326042</name>
</gene>
<keyword evidence="6" id="KW-0408">Iron</keyword>
<feature type="region of interest" description="Disordered" evidence="8">
    <location>
        <begin position="244"/>
        <end position="265"/>
    </location>
</feature>
<dbReference type="PRINTS" id="PR00385">
    <property type="entry name" value="P450"/>
</dbReference>
<evidence type="ECO:0000256" key="4">
    <source>
        <dbReference type="ARBA" id="ARBA00022723"/>
    </source>
</evidence>
<keyword evidence="3" id="KW-0349">Heme</keyword>
<name>A0ABR4G3B6_9EURO</name>
<protein>
    <submittedName>
        <fullName evidence="10">Cytochrome P450</fullName>
    </submittedName>
</protein>
<evidence type="ECO:0000256" key="2">
    <source>
        <dbReference type="ARBA" id="ARBA00010617"/>
    </source>
</evidence>
<dbReference type="Proteomes" id="UP001610563">
    <property type="component" value="Unassembled WGS sequence"/>
</dbReference>
<keyword evidence="9" id="KW-1133">Transmembrane helix</keyword>
<dbReference type="EMBL" id="JBFTWV010000057">
    <property type="protein sequence ID" value="KAL2793511.1"/>
    <property type="molecule type" value="Genomic_DNA"/>
</dbReference>
<organism evidence="10 11">
    <name type="scientific">Aspergillus keveii</name>
    <dbReference type="NCBI Taxonomy" id="714993"/>
    <lineage>
        <taxon>Eukaryota</taxon>
        <taxon>Fungi</taxon>
        <taxon>Dikarya</taxon>
        <taxon>Ascomycota</taxon>
        <taxon>Pezizomycotina</taxon>
        <taxon>Eurotiomycetes</taxon>
        <taxon>Eurotiomycetidae</taxon>
        <taxon>Eurotiales</taxon>
        <taxon>Aspergillaceae</taxon>
        <taxon>Aspergillus</taxon>
        <taxon>Aspergillus subgen. Nidulantes</taxon>
    </lineage>
</organism>
<evidence type="ECO:0000256" key="5">
    <source>
        <dbReference type="ARBA" id="ARBA00023002"/>
    </source>
</evidence>
<keyword evidence="9" id="KW-0472">Membrane</keyword>
<evidence type="ECO:0000313" key="11">
    <source>
        <dbReference type="Proteomes" id="UP001610563"/>
    </source>
</evidence>
<comment type="similarity">
    <text evidence="2">Belongs to the cytochrome P450 family.</text>
</comment>
<proteinExistence type="inferred from homology"/>
<dbReference type="Gene3D" id="1.10.630.10">
    <property type="entry name" value="Cytochrome P450"/>
    <property type="match status" value="1"/>
</dbReference>
<evidence type="ECO:0000256" key="8">
    <source>
        <dbReference type="SAM" id="MobiDB-lite"/>
    </source>
</evidence>
<dbReference type="Pfam" id="PF00067">
    <property type="entry name" value="p450"/>
    <property type="match status" value="1"/>
</dbReference>
<dbReference type="SUPFAM" id="SSF48264">
    <property type="entry name" value="Cytochrome P450"/>
    <property type="match status" value="1"/>
</dbReference>
<comment type="caution">
    <text evidence="10">The sequence shown here is derived from an EMBL/GenBank/DDBJ whole genome shotgun (WGS) entry which is preliminary data.</text>
</comment>
<sequence>MEIPFSWPVLGGAAAFIYLLARTIYRLYFHPLSHIPGPKLAAATHLYEFYYDVWRGGLYLFEIEKMHQQYGPIVRITPREIHINDPEFYDEIYAPSSRRREKDPAYVTLTTRSVVELTPMIQERVHKLIQRLEEFYTAQEAQAQDKQGEAVLKVDDAFTALTADIITYYSYGKLWGFLEDENFRSDIKQASSELSAMVHWNRFFPFLAPLMMMIPVWLIGLVSPGKGRLIEFQRSILETTVHSTREAGTEKEAREGKSSSRRTIAHRLNDPALPAEERSIARQEEESLIVLAAGTETTGRTLSLAAYYIYKDQGLLQRLREEIRTVLPTPTSTCALSELERLPYLSAVISEALRVANPVIARTPRVAPDEVLTYKQYTIPPGTPIGSSSYFIPRNETIFPNSTHFNPDRWLQQAQSAHRLDRYLTSFTKGSRACLGINLAYAEMYMALAHLVRRVDLEVDSSRPEEMEVKREFFVGYTEHDEPRVRARVVGILDD</sequence>
<feature type="transmembrane region" description="Helical" evidence="9">
    <location>
        <begin position="6"/>
        <end position="25"/>
    </location>
</feature>
<reference evidence="10 11" key="1">
    <citation type="submission" date="2024-07" db="EMBL/GenBank/DDBJ databases">
        <title>Section-level genome sequencing and comparative genomics of Aspergillus sections Usti and Cavernicolus.</title>
        <authorList>
            <consortium name="Lawrence Berkeley National Laboratory"/>
            <person name="Nybo J.L."/>
            <person name="Vesth T.C."/>
            <person name="Theobald S."/>
            <person name="Frisvad J.C."/>
            <person name="Larsen T.O."/>
            <person name="Kjaerboelling I."/>
            <person name="Rothschild-Mancinelli K."/>
            <person name="Lyhne E.K."/>
            <person name="Kogle M.E."/>
            <person name="Barry K."/>
            <person name="Clum A."/>
            <person name="Na H."/>
            <person name="Ledsgaard L."/>
            <person name="Lin J."/>
            <person name="Lipzen A."/>
            <person name="Kuo A."/>
            <person name="Riley R."/>
            <person name="Mondo S."/>
            <person name="Labutti K."/>
            <person name="Haridas S."/>
            <person name="Pangalinan J."/>
            <person name="Salamov A.A."/>
            <person name="Simmons B.A."/>
            <person name="Magnuson J.K."/>
            <person name="Chen J."/>
            <person name="Drula E."/>
            <person name="Henrissat B."/>
            <person name="Wiebenga A."/>
            <person name="Lubbers R.J."/>
            <person name="Gomes A.C."/>
            <person name="Makela M.R."/>
            <person name="Stajich J."/>
            <person name="Grigoriev I.V."/>
            <person name="Mortensen U.H."/>
            <person name="De Vries R.P."/>
            <person name="Baker S.E."/>
            <person name="Andersen M.R."/>
        </authorList>
    </citation>
    <scope>NUCLEOTIDE SEQUENCE [LARGE SCALE GENOMIC DNA]</scope>
    <source>
        <strain evidence="10 11">CBS 209.92</strain>
    </source>
</reference>